<protein>
    <recommendedName>
        <fullName evidence="5">SCP domain-containing protein</fullName>
    </recommendedName>
</protein>
<feature type="compositionally biased region" description="Acidic residues" evidence="1">
    <location>
        <begin position="310"/>
        <end position="329"/>
    </location>
</feature>
<reference evidence="3 4" key="1">
    <citation type="submission" date="2023-03" db="EMBL/GenBank/DDBJ databases">
        <title>Isolation and description of six Streptomyces strains from soil environments, able to metabolize different microbial glucans.</title>
        <authorList>
            <person name="Widen T."/>
            <person name="Larsbrink J."/>
        </authorList>
    </citation>
    <scope>NUCLEOTIDE SEQUENCE [LARGE SCALE GENOMIC DNA]</scope>
    <source>
        <strain evidence="3 4">Mut1</strain>
    </source>
</reference>
<dbReference type="Proteomes" id="UP001239522">
    <property type="component" value="Chromosome"/>
</dbReference>
<dbReference type="EMBL" id="CP120997">
    <property type="protein sequence ID" value="WLQ34367.1"/>
    <property type="molecule type" value="Genomic_DNA"/>
</dbReference>
<feature type="transmembrane region" description="Helical" evidence="2">
    <location>
        <begin position="133"/>
        <end position="151"/>
    </location>
</feature>
<organism evidence="3 4">
    <name type="scientific">Streptomyces castrisilvae</name>
    <dbReference type="NCBI Taxonomy" id="3033811"/>
    <lineage>
        <taxon>Bacteria</taxon>
        <taxon>Bacillati</taxon>
        <taxon>Actinomycetota</taxon>
        <taxon>Actinomycetes</taxon>
        <taxon>Kitasatosporales</taxon>
        <taxon>Streptomycetaceae</taxon>
        <taxon>Streptomyces</taxon>
    </lineage>
</organism>
<evidence type="ECO:0000256" key="2">
    <source>
        <dbReference type="SAM" id="Phobius"/>
    </source>
</evidence>
<feature type="compositionally biased region" description="Low complexity" evidence="1">
    <location>
        <begin position="108"/>
        <end position="125"/>
    </location>
</feature>
<accession>A0ABY9HIL6</accession>
<evidence type="ECO:0008006" key="5">
    <source>
        <dbReference type="Google" id="ProtNLM"/>
    </source>
</evidence>
<gene>
    <name evidence="3" type="ORF">P8A18_13370</name>
</gene>
<evidence type="ECO:0000313" key="3">
    <source>
        <dbReference type="EMBL" id="WLQ34367.1"/>
    </source>
</evidence>
<feature type="region of interest" description="Disordered" evidence="1">
    <location>
        <begin position="159"/>
        <end position="190"/>
    </location>
</feature>
<feature type="region of interest" description="Disordered" evidence="1">
    <location>
        <begin position="96"/>
        <end position="125"/>
    </location>
</feature>
<evidence type="ECO:0000313" key="4">
    <source>
        <dbReference type="Proteomes" id="UP001239522"/>
    </source>
</evidence>
<proteinExistence type="predicted"/>
<feature type="compositionally biased region" description="Low complexity" evidence="1">
    <location>
        <begin position="330"/>
        <end position="339"/>
    </location>
</feature>
<keyword evidence="4" id="KW-1185">Reference proteome</keyword>
<feature type="region of interest" description="Disordered" evidence="1">
    <location>
        <begin position="286"/>
        <end position="354"/>
    </location>
</feature>
<keyword evidence="2" id="KW-0472">Membrane</keyword>
<evidence type="ECO:0000256" key="1">
    <source>
        <dbReference type="SAM" id="MobiDB-lite"/>
    </source>
</evidence>
<feature type="compositionally biased region" description="Polar residues" evidence="1">
    <location>
        <begin position="169"/>
        <end position="184"/>
    </location>
</feature>
<keyword evidence="2" id="KW-1133">Transmembrane helix</keyword>
<name>A0ABY9HIL6_9ACTN</name>
<dbReference type="RefSeq" id="WP_306054483.1">
    <property type="nucleotide sequence ID" value="NZ_CP120997.1"/>
</dbReference>
<keyword evidence="2" id="KW-0812">Transmembrane</keyword>
<sequence>MAESDRWTCEACGGTVAQPEGVAIASAVRGHARAAGHPPAGVRRERANGLVQRWHVPETPGGPKPPRPACDRCGTTRAARTRISRDVYRCNLCQGRPPAPARQESEPAAGHAARTPAADSPSRSARWPSSAKWALAVFALLLTFAVTALIAEHADGGQPARSVAAASGPTPSGTDDETSGTPSLATDEDLPDRTWAEAWTLLREHGRGHVVVRNHATGDPLNLDRYSDGYEGRASFADWPVCTAELTTDDGLAGYDWGRNPDHRLSLQEDYGDGIHESDDLWLVTIADPDDGGCSEENVNDTTGVPGPEPTDDEADDATDDDTAGDDTAGDGPAAAPGPQRGVHPGAWCGNPGALGYTDAGTLMKCQYGKGADYRWRRA</sequence>